<evidence type="ECO:0000256" key="6">
    <source>
        <dbReference type="SAM" id="Phobius"/>
    </source>
</evidence>
<keyword evidence="6" id="KW-0472">Membrane</keyword>
<name>A0AB39NZY8_9ACTN</name>
<evidence type="ECO:0000256" key="2">
    <source>
        <dbReference type="ARBA" id="ARBA00022737"/>
    </source>
</evidence>
<keyword evidence="2" id="KW-0677">Repeat</keyword>
<protein>
    <submittedName>
        <fullName evidence="7">FG-GAP-like repeat-containing protein</fullName>
    </submittedName>
</protein>
<evidence type="ECO:0000256" key="4">
    <source>
        <dbReference type="ARBA" id="ARBA00023180"/>
    </source>
</evidence>
<gene>
    <name evidence="7" type="ORF">AB5J56_02570</name>
</gene>
<evidence type="ECO:0000256" key="3">
    <source>
        <dbReference type="ARBA" id="ARBA00022801"/>
    </source>
</evidence>
<accession>A0AB39NZY8</accession>
<sequence>MSRTGRREDVYAGAVWVFRSQAAGVTAKGFFSVYVRTIMASRSLPRRRRRLVLATGIALVGGAVLVPVVNAAAPAATTTVTTPSAKRLHDDFNGDGYSDVAIGAPGTALKGQAKAGAVSVLYGSSSGLSTSRKQVLTWPSRSTAQPQTRYGSDLQSGDLDRDGYADLLSLVDMSPVSGYDGRFLAVNWGGPKGLSATPVLLRNVPANSRGAFVVADVDGDKKPDVAAWGDDYGDETTPGDGSVLHGPFRRDGASARTTRFTLFPGEEWYALAMAAGDVTGDGIADLAVSARQLDGEIGTGGVALLVGGPSGFTYKGLLKDAQGRLIRGDDVEIGDLDKDGHAEIVVGHSVDGTDYDVGLPIKGGAIAVVHGGPNGVSTTRKPVWINQDTAGVPGVGEWHDGMGSGLSIGDTNGDGYLDVATGLPGEDFDGLTDAGTVLVLRGSANGLTTTGIKSFSQNTAGVPGTAEKLDRFGSETALVDADGDKRNGLVVGDWAENANNGAAWVFSATSSGVTASGSFSFGPSTMGLPATGALFGASVAD</sequence>
<proteinExistence type="predicted"/>
<feature type="region of interest" description="Disordered" evidence="5">
    <location>
        <begin position="137"/>
        <end position="156"/>
    </location>
</feature>
<keyword evidence="4" id="KW-0325">Glycoprotein</keyword>
<dbReference type="Gene3D" id="2.130.10.130">
    <property type="entry name" value="Integrin alpha, N-terminal"/>
    <property type="match status" value="4"/>
</dbReference>
<keyword evidence="6" id="KW-1133">Transmembrane helix</keyword>
<feature type="transmembrane region" description="Helical" evidence="6">
    <location>
        <begin position="51"/>
        <end position="73"/>
    </location>
</feature>
<dbReference type="PANTHER" id="PTHR23221:SF7">
    <property type="entry name" value="PHOSPHATIDYLINOSITOL-GLYCAN-SPECIFIC PHOSPHOLIPASE D"/>
    <property type="match status" value="1"/>
</dbReference>
<dbReference type="PANTHER" id="PTHR23221">
    <property type="entry name" value="GLYCOSYLPHOSPHATIDYLINOSITOL PHOSPHOLIPASE D"/>
    <property type="match status" value="1"/>
</dbReference>
<reference evidence="7" key="1">
    <citation type="submission" date="2024-07" db="EMBL/GenBank/DDBJ databases">
        <authorList>
            <person name="Yu S.T."/>
        </authorList>
    </citation>
    <scope>NUCLEOTIDE SEQUENCE</scope>
    <source>
        <strain evidence="7">R21</strain>
    </source>
</reference>
<evidence type="ECO:0000256" key="5">
    <source>
        <dbReference type="SAM" id="MobiDB-lite"/>
    </source>
</evidence>
<dbReference type="SMART" id="SM00191">
    <property type="entry name" value="Int_alpha"/>
    <property type="match status" value="5"/>
</dbReference>
<dbReference type="InterPro" id="IPR028994">
    <property type="entry name" value="Integrin_alpha_N"/>
</dbReference>
<keyword evidence="6" id="KW-0812">Transmembrane</keyword>
<dbReference type="RefSeq" id="WP_369229567.1">
    <property type="nucleotide sequence ID" value="NZ_CP163435.1"/>
</dbReference>
<dbReference type="Pfam" id="PF01839">
    <property type="entry name" value="FG-GAP"/>
    <property type="match status" value="2"/>
</dbReference>
<dbReference type="AlphaFoldDB" id="A0AB39NZY8"/>
<keyword evidence="3" id="KW-0378">Hydrolase</keyword>
<keyword evidence="1" id="KW-0732">Signal</keyword>
<dbReference type="InterPro" id="IPR013517">
    <property type="entry name" value="FG-GAP"/>
</dbReference>
<dbReference type="EMBL" id="CP163435">
    <property type="protein sequence ID" value="XDQ23649.1"/>
    <property type="molecule type" value="Genomic_DNA"/>
</dbReference>
<organism evidence="7">
    <name type="scientific">Streptomyces sp. R21</name>
    <dbReference type="NCBI Taxonomy" id="3238627"/>
    <lineage>
        <taxon>Bacteria</taxon>
        <taxon>Bacillati</taxon>
        <taxon>Actinomycetota</taxon>
        <taxon>Actinomycetes</taxon>
        <taxon>Kitasatosporales</taxon>
        <taxon>Streptomycetaceae</taxon>
        <taxon>Streptomyces</taxon>
    </lineage>
</organism>
<dbReference type="GO" id="GO:0016787">
    <property type="term" value="F:hydrolase activity"/>
    <property type="evidence" value="ECO:0007669"/>
    <property type="project" value="UniProtKB-KW"/>
</dbReference>
<dbReference type="SUPFAM" id="SSF69318">
    <property type="entry name" value="Integrin alpha N-terminal domain"/>
    <property type="match status" value="1"/>
</dbReference>
<dbReference type="PROSITE" id="PS51470">
    <property type="entry name" value="FG_GAP"/>
    <property type="match status" value="1"/>
</dbReference>
<dbReference type="Pfam" id="PF13517">
    <property type="entry name" value="FG-GAP_3"/>
    <property type="match status" value="1"/>
</dbReference>
<evidence type="ECO:0000313" key="7">
    <source>
        <dbReference type="EMBL" id="XDQ23649.1"/>
    </source>
</evidence>
<evidence type="ECO:0000256" key="1">
    <source>
        <dbReference type="ARBA" id="ARBA00022729"/>
    </source>
</evidence>
<dbReference type="InterPro" id="IPR013519">
    <property type="entry name" value="Int_alpha_beta-p"/>
</dbReference>
<feature type="compositionally biased region" description="Polar residues" evidence="5">
    <location>
        <begin position="137"/>
        <end position="155"/>
    </location>
</feature>